<comment type="caution">
    <text evidence="3">The sequence shown here is derived from an EMBL/GenBank/DDBJ whole genome shotgun (WGS) entry which is preliminary data.</text>
</comment>
<dbReference type="AlphaFoldDB" id="A0A084SYC4"/>
<accession>A0A084SYC4</accession>
<protein>
    <submittedName>
        <fullName evidence="3">SpoVR family protein</fullName>
    </submittedName>
</protein>
<dbReference type="EMBL" id="JPMI01000052">
    <property type="protein sequence ID" value="KFA93459.1"/>
    <property type="molecule type" value="Genomic_DNA"/>
</dbReference>
<dbReference type="Pfam" id="PF24755">
    <property type="entry name" value="SpoVR_C"/>
    <property type="match status" value="1"/>
</dbReference>
<feature type="domain" description="SpoVR-like C-terminal" evidence="2">
    <location>
        <begin position="424"/>
        <end position="469"/>
    </location>
</feature>
<sequence>MPKSLTPGLSKLKEEIEGYARQFGLDFFETIFEVLTYDELNMVASYGGFPTRYPHWRWGMEYEQLSKGYEYGLSKIYELVINNDPCYAYLLESNSDVDQKLVMAHVYGHCDFFKNNFSFRHTNRRMIDDMANHATRVRRWVDKIGVEKVEDFIDRTLSLENLIDQHAPHIRRNPDPKRAEDEMKSNERVEGFKVDREYMRGFINPAEFLDSQRKKVEDEKLKAKKFPERPQRDVLMFLLEHAPLEPWESDVLSIIRDEAYYFAPQGQTKIMNEGWASYWHSTIMTRRALKDDEVIDYADRHSGTMGTRPGALNPYKLGIELWRDIEERWNKGRFGKEWDECDDLRARRSWDKKLGVGREKIFEVRKHYNDITFIDTFLTPEFAIEQKLFVYGFNEKRNSWEILDREFRKVKNKLLQGLTNFGQPIIEVVDGNYENRGELLLAHKHDGQDLKGDYARETLRNLQSLWRRPTCIITRYDNKGVLLRFDGQNHTEKKIDL</sequence>
<organism evidence="3 4">
    <name type="scientific">Archangium violaceum Cb vi76</name>
    <dbReference type="NCBI Taxonomy" id="1406225"/>
    <lineage>
        <taxon>Bacteria</taxon>
        <taxon>Pseudomonadati</taxon>
        <taxon>Myxococcota</taxon>
        <taxon>Myxococcia</taxon>
        <taxon>Myxococcales</taxon>
        <taxon>Cystobacterineae</taxon>
        <taxon>Archangiaceae</taxon>
        <taxon>Archangium</taxon>
    </lineage>
</organism>
<feature type="domain" description="SpoVR protein-like N-terminal" evidence="1">
    <location>
        <begin position="9"/>
        <end position="422"/>
    </location>
</feature>
<name>A0A084SYC4_9BACT</name>
<dbReference type="Proteomes" id="UP000028547">
    <property type="component" value="Unassembled WGS sequence"/>
</dbReference>
<dbReference type="PANTHER" id="PTHR30029">
    <property type="entry name" value="STAGE V SPORULATION PROTEIN R"/>
    <property type="match status" value="1"/>
</dbReference>
<evidence type="ECO:0000259" key="2">
    <source>
        <dbReference type="Pfam" id="PF24755"/>
    </source>
</evidence>
<dbReference type="InterPro" id="IPR056174">
    <property type="entry name" value="SpoVR_N"/>
</dbReference>
<evidence type="ECO:0000313" key="3">
    <source>
        <dbReference type="EMBL" id="KFA93459.1"/>
    </source>
</evidence>
<gene>
    <name evidence="3" type="ORF">Q664_08950</name>
</gene>
<dbReference type="InterPro" id="IPR007390">
    <property type="entry name" value="Spore_V_R"/>
</dbReference>
<dbReference type="PANTHER" id="PTHR30029:SF2">
    <property type="entry name" value="STAGE V SPORULATION PROTEIN R"/>
    <property type="match status" value="1"/>
</dbReference>
<dbReference type="Pfam" id="PF04293">
    <property type="entry name" value="SpoVR"/>
    <property type="match status" value="1"/>
</dbReference>
<proteinExistence type="predicted"/>
<evidence type="ECO:0000259" key="1">
    <source>
        <dbReference type="Pfam" id="PF04293"/>
    </source>
</evidence>
<reference evidence="3 4" key="1">
    <citation type="submission" date="2014-07" db="EMBL/GenBank/DDBJ databases">
        <title>Draft Genome Sequence of Gephyronic Acid Producer, Cystobacter violaceus Strain Cb vi76.</title>
        <authorList>
            <person name="Stevens D.C."/>
            <person name="Young J."/>
            <person name="Carmichael R."/>
            <person name="Tan J."/>
            <person name="Taylor R.E."/>
        </authorList>
    </citation>
    <scope>NUCLEOTIDE SEQUENCE [LARGE SCALE GENOMIC DNA]</scope>
    <source>
        <strain evidence="3 4">Cb vi76</strain>
    </source>
</reference>
<evidence type="ECO:0000313" key="4">
    <source>
        <dbReference type="Proteomes" id="UP000028547"/>
    </source>
</evidence>
<dbReference type="InterPro" id="IPR057008">
    <property type="entry name" value="SpoVR-like_C"/>
</dbReference>
<dbReference type="RefSeq" id="WP_043392120.1">
    <property type="nucleotide sequence ID" value="NZ_JPMI01000052.1"/>
</dbReference>